<dbReference type="InterPro" id="IPR036188">
    <property type="entry name" value="FAD/NAD-bd_sf"/>
</dbReference>
<proteinExistence type="predicted"/>
<evidence type="ECO:0000256" key="1">
    <source>
        <dbReference type="ARBA" id="ARBA00001974"/>
    </source>
</evidence>
<dbReference type="EMBL" id="CP016076">
    <property type="protein sequence ID" value="APU13243.1"/>
    <property type="molecule type" value="Genomic_DNA"/>
</dbReference>
<dbReference type="KEGG" id="acad:UA74_05845"/>
<evidence type="ECO:0000313" key="5">
    <source>
        <dbReference type="EMBL" id="APU13243.1"/>
    </source>
</evidence>
<organism evidence="5 6">
    <name type="scientific">Actinoalloteichus fjordicus</name>
    <dbReference type="NCBI Taxonomy" id="1612552"/>
    <lineage>
        <taxon>Bacteria</taxon>
        <taxon>Bacillati</taxon>
        <taxon>Actinomycetota</taxon>
        <taxon>Actinomycetes</taxon>
        <taxon>Pseudonocardiales</taxon>
        <taxon>Pseudonocardiaceae</taxon>
        <taxon>Actinoalloteichus</taxon>
    </lineage>
</organism>
<dbReference type="Pfam" id="PF21274">
    <property type="entry name" value="Rng_hyd_C"/>
    <property type="match status" value="1"/>
</dbReference>
<protein>
    <submittedName>
        <fullName evidence="5">2-polyprenyl-6-methoxyphenol hydroxylase-like oxidoreductase</fullName>
    </submittedName>
</protein>
<dbReference type="PANTHER" id="PTHR43004">
    <property type="entry name" value="TRK SYSTEM POTASSIUM UPTAKE PROTEIN"/>
    <property type="match status" value="1"/>
</dbReference>
<accession>A0AAC9L8Q4</accession>
<dbReference type="AlphaFoldDB" id="A0AAC9L8Q4"/>
<evidence type="ECO:0000259" key="4">
    <source>
        <dbReference type="Pfam" id="PF01494"/>
    </source>
</evidence>
<evidence type="ECO:0000256" key="2">
    <source>
        <dbReference type="ARBA" id="ARBA00022630"/>
    </source>
</evidence>
<feature type="domain" description="FAD-binding" evidence="4">
    <location>
        <begin position="24"/>
        <end position="379"/>
    </location>
</feature>
<keyword evidence="3" id="KW-0274">FAD</keyword>
<dbReference type="Gene3D" id="3.40.30.120">
    <property type="match status" value="1"/>
</dbReference>
<dbReference type="PRINTS" id="PR00420">
    <property type="entry name" value="RNGMNOXGNASE"/>
</dbReference>
<dbReference type="Gene3D" id="3.30.70.2450">
    <property type="match status" value="1"/>
</dbReference>
<gene>
    <name evidence="5" type="ORF">UA74_05845</name>
</gene>
<dbReference type="RefSeq" id="WP_157434012.1">
    <property type="nucleotide sequence ID" value="NZ_CP016076.1"/>
</dbReference>
<dbReference type="SUPFAM" id="SSF51905">
    <property type="entry name" value="FAD/NAD(P)-binding domain"/>
    <property type="match status" value="1"/>
</dbReference>
<dbReference type="InterPro" id="IPR002938">
    <property type="entry name" value="FAD-bd"/>
</dbReference>
<dbReference type="Proteomes" id="UP000185511">
    <property type="component" value="Chromosome"/>
</dbReference>
<evidence type="ECO:0000256" key="3">
    <source>
        <dbReference type="ARBA" id="ARBA00022827"/>
    </source>
</evidence>
<comment type="cofactor">
    <cofactor evidence="1">
        <name>FAD</name>
        <dbReference type="ChEBI" id="CHEBI:57692"/>
    </cofactor>
</comment>
<sequence length="549" mass="58656">MTINATARDETEPDELTARDSLSDVLIVGAGPNGLLLACELAQAGVRPIVVERLTEPSSRPKANGLIGRVVQALDYRGLAGRFSGHDRSPFRLPGFQFGAMPLDLSTMDDHDLFALPIPQRRMEEVLTERAGELGVEIRRGHELIALRQDAERVIAEIDGPDGRHEIAARFLVGADGGRSAVRRLSGIDFPGITDSGFVQRSGQVVIAPPVAVPESGELEIAGVGRLQPRTFTRTETGMFAYGMFQPGLYRVTVYESAARPVPAGTVMPIEELRDAARRVLGGDVPMSEPADGVPSILERSTSANSRQAEHYRQGRVFLVGDAAHVHSSVGGPGLNLGMQDALNLGWKLAAEIDGRAPAGLLDTYESERHPVGRRVVMHTRAQTALLAAGPNVTALRELFGELLDDETNVRRIADLMAGADIRYDTRLGDGSHPLVGRWMPDLVLRRGDTATSVAALLRDGRPVLLDLAGHAELLEVAAQWAGRVEAVSAVIGCGDRDAGDAPEAAAPARVILIRPDGYVAWAADSAGPATAEDLRDALTGWCGVPERC</sequence>
<keyword evidence="2" id="KW-0285">Flavoprotein</keyword>
<dbReference type="GO" id="GO:0071949">
    <property type="term" value="F:FAD binding"/>
    <property type="evidence" value="ECO:0007669"/>
    <property type="project" value="InterPro"/>
</dbReference>
<dbReference type="GO" id="GO:0016709">
    <property type="term" value="F:oxidoreductase activity, acting on paired donors, with incorporation or reduction of molecular oxygen, NAD(P)H as one donor, and incorporation of one atom of oxygen"/>
    <property type="evidence" value="ECO:0007669"/>
    <property type="project" value="UniProtKB-ARBA"/>
</dbReference>
<reference evidence="6" key="1">
    <citation type="submission" date="2016-06" db="EMBL/GenBank/DDBJ databases">
        <title>Complete genome sequence of Actinoalloteichus fjordicus DSM 46855 (=ADI127-17), type strain of the new species Actinoalloteichus fjordicus.</title>
        <authorList>
            <person name="Ruckert C."/>
            <person name="Nouioui I."/>
            <person name="Willmese J."/>
            <person name="van Wezel G."/>
            <person name="Klenk H.-P."/>
            <person name="Kalinowski J."/>
            <person name="Zotchev S.B."/>
        </authorList>
    </citation>
    <scope>NUCLEOTIDE SEQUENCE [LARGE SCALE GENOMIC DNA]</scope>
    <source>
        <strain evidence="6">ADI127-7</strain>
    </source>
</reference>
<dbReference type="Gene3D" id="3.50.50.60">
    <property type="entry name" value="FAD/NAD(P)-binding domain"/>
    <property type="match status" value="2"/>
</dbReference>
<dbReference type="InterPro" id="IPR050641">
    <property type="entry name" value="RIFMO-like"/>
</dbReference>
<keyword evidence="6" id="KW-1185">Reference proteome</keyword>
<dbReference type="PANTHER" id="PTHR43004:SF19">
    <property type="entry name" value="BINDING MONOOXYGENASE, PUTATIVE (JCVI)-RELATED"/>
    <property type="match status" value="1"/>
</dbReference>
<dbReference type="Pfam" id="PF01494">
    <property type="entry name" value="FAD_binding_3"/>
    <property type="match status" value="1"/>
</dbReference>
<evidence type="ECO:0000313" key="6">
    <source>
        <dbReference type="Proteomes" id="UP000185511"/>
    </source>
</evidence>
<name>A0AAC9L8Q4_9PSEU</name>